<dbReference type="Gene3D" id="1.10.10.60">
    <property type="entry name" value="Homeodomain-like"/>
    <property type="match status" value="1"/>
</dbReference>
<dbReference type="SUPFAM" id="SSF51182">
    <property type="entry name" value="RmlC-like cupins"/>
    <property type="match status" value="1"/>
</dbReference>
<dbReference type="InterPro" id="IPR032783">
    <property type="entry name" value="AraC_lig"/>
</dbReference>
<proteinExistence type="predicted"/>
<dbReference type="InterPro" id="IPR009057">
    <property type="entry name" value="Homeodomain-like_sf"/>
</dbReference>
<name>A0ABQ3XEU1_9ACTN</name>
<keyword evidence="2" id="KW-0238">DNA-binding</keyword>
<dbReference type="InterPro" id="IPR011051">
    <property type="entry name" value="RmlC_Cupin_sf"/>
</dbReference>
<protein>
    <submittedName>
        <fullName evidence="6">AraC family transcriptional regulator</fullName>
    </submittedName>
</protein>
<dbReference type="EMBL" id="BOMG01000064">
    <property type="protein sequence ID" value="GID57027.1"/>
    <property type="molecule type" value="Genomic_DNA"/>
</dbReference>
<evidence type="ECO:0000313" key="6">
    <source>
        <dbReference type="EMBL" id="GID57027.1"/>
    </source>
</evidence>
<reference evidence="6 7" key="1">
    <citation type="submission" date="2021-01" db="EMBL/GenBank/DDBJ databases">
        <title>Whole genome shotgun sequence of Actinoplanes couchii NBRC 106145.</title>
        <authorList>
            <person name="Komaki H."/>
            <person name="Tamura T."/>
        </authorList>
    </citation>
    <scope>NUCLEOTIDE SEQUENCE [LARGE SCALE GENOMIC DNA]</scope>
    <source>
        <strain evidence="6 7">NBRC 106145</strain>
    </source>
</reference>
<comment type="caution">
    <text evidence="6">The sequence shown here is derived from an EMBL/GenBank/DDBJ whole genome shotgun (WGS) entry which is preliminary data.</text>
</comment>
<dbReference type="PANTHER" id="PTHR46796">
    <property type="entry name" value="HTH-TYPE TRANSCRIPTIONAL ACTIVATOR RHAS-RELATED"/>
    <property type="match status" value="1"/>
</dbReference>
<dbReference type="Proteomes" id="UP000612282">
    <property type="component" value="Unassembled WGS sequence"/>
</dbReference>
<keyword evidence="1" id="KW-0805">Transcription regulation</keyword>
<dbReference type="PROSITE" id="PS01124">
    <property type="entry name" value="HTH_ARAC_FAMILY_2"/>
    <property type="match status" value="1"/>
</dbReference>
<evidence type="ECO:0000256" key="3">
    <source>
        <dbReference type="ARBA" id="ARBA00023163"/>
    </source>
</evidence>
<evidence type="ECO:0000259" key="5">
    <source>
        <dbReference type="PROSITE" id="PS01124"/>
    </source>
</evidence>
<evidence type="ECO:0000256" key="4">
    <source>
        <dbReference type="SAM" id="MobiDB-lite"/>
    </source>
</evidence>
<dbReference type="Pfam" id="PF12833">
    <property type="entry name" value="HTH_18"/>
    <property type="match status" value="1"/>
</dbReference>
<dbReference type="PANTHER" id="PTHR46796:SF13">
    <property type="entry name" value="HTH-TYPE TRANSCRIPTIONAL ACTIVATOR RHAS"/>
    <property type="match status" value="1"/>
</dbReference>
<organism evidence="6 7">
    <name type="scientific">Actinoplanes couchii</name>
    <dbReference type="NCBI Taxonomy" id="403638"/>
    <lineage>
        <taxon>Bacteria</taxon>
        <taxon>Bacillati</taxon>
        <taxon>Actinomycetota</taxon>
        <taxon>Actinomycetes</taxon>
        <taxon>Micromonosporales</taxon>
        <taxon>Micromonosporaceae</taxon>
        <taxon>Actinoplanes</taxon>
    </lineage>
</organism>
<dbReference type="InterPro" id="IPR050204">
    <property type="entry name" value="AraC_XylS_family_regulators"/>
</dbReference>
<dbReference type="SUPFAM" id="SSF46689">
    <property type="entry name" value="Homeodomain-like"/>
    <property type="match status" value="2"/>
</dbReference>
<dbReference type="PROSITE" id="PS00041">
    <property type="entry name" value="HTH_ARAC_FAMILY_1"/>
    <property type="match status" value="1"/>
</dbReference>
<evidence type="ECO:0000256" key="1">
    <source>
        <dbReference type="ARBA" id="ARBA00023015"/>
    </source>
</evidence>
<dbReference type="InterPro" id="IPR018060">
    <property type="entry name" value="HTH_AraC"/>
</dbReference>
<keyword evidence="7" id="KW-1185">Reference proteome</keyword>
<dbReference type="InterPro" id="IPR018062">
    <property type="entry name" value="HTH_AraC-typ_CS"/>
</dbReference>
<feature type="region of interest" description="Disordered" evidence="4">
    <location>
        <begin position="70"/>
        <end position="94"/>
    </location>
</feature>
<sequence length="291" mass="31651">MDMISEAVATAGAGRAVAVRNRYAGSWTTRFPAINGAGLHIVRQGAPFLIPEHGDPVRLGPGDIVFVPQGPPHGFSSEPRPFRDLPPERVPSPDPDPYDVDFVSCCYHLDRGRAHELLTGLPDVITLRVDDPGVRGLADLLGDHAPGQHPGDDVALPAIMDLLLVRLLRICHDRQGVPPSLDPAIARVLTSIQENPGKPFSVRQLSALARMSPATFARRFTEATGETPGAHLTRRRLDQGARLLRHTDLPLAAIAERLGYATEFSFSAAFSREYGTAPGRFRRRHRDVAQG</sequence>
<keyword evidence="3" id="KW-0804">Transcription</keyword>
<feature type="domain" description="HTH araC/xylS-type" evidence="5">
    <location>
        <begin position="186"/>
        <end position="284"/>
    </location>
</feature>
<evidence type="ECO:0000313" key="7">
    <source>
        <dbReference type="Proteomes" id="UP000612282"/>
    </source>
</evidence>
<dbReference type="Pfam" id="PF12852">
    <property type="entry name" value="Cupin_6"/>
    <property type="match status" value="1"/>
</dbReference>
<gene>
    <name evidence="6" type="ORF">Aco03nite_054310</name>
</gene>
<dbReference type="SMART" id="SM00342">
    <property type="entry name" value="HTH_ARAC"/>
    <property type="match status" value="1"/>
</dbReference>
<evidence type="ECO:0000256" key="2">
    <source>
        <dbReference type="ARBA" id="ARBA00023125"/>
    </source>
</evidence>
<accession>A0ABQ3XEU1</accession>